<organism evidence="10 11">
    <name type="scientific">Candidatus Berkelbacteria bacterium CG03_land_8_20_14_0_80_40_36</name>
    <dbReference type="NCBI Taxonomy" id="1974509"/>
    <lineage>
        <taxon>Bacteria</taxon>
        <taxon>Candidatus Berkelbacteria</taxon>
    </lineage>
</organism>
<keyword evidence="4 6" id="KW-0573">Peptidoglycan synthesis</keyword>
<dbReference type="GO" id="GO:0016740">
    <property type="term" value="F:transferase activity"/>
    <property type="evidence" value="ECO:0007669"/>
    <property type="project" value="UniProtKB-KW"/>
</dbReference>
<evidence type="ECO:0000256" key="2">
    <source>
        <dbReference type="ARBA" id="ARBA00022679"/>
    </source>
</evidence>
<evidence type="ECO:0000313" key="11">
    <source>
        <dbReference type="Proteomes" id="UP000229966"/>
    </source>
</evidence>
<proteinExistence type="predicted"/>
<gene>
    <name evidence="10" type="ORF">COS38_01390</name>
</gene>
<evidence type="ECO:0000313" key="10">
    <source>
        <dbReference type="EMBL" id="PIV25483.1"/>
    </source>
</evidence>
<comment type="pathway">
    <text evidence="1 6">Cell wall biogenesis; peptidoglycan biosynthesis.</text>
</comment>
<dbReference type="GO" id="GO:0009252">
    <property type="term" value="P:peptidoglycan biosynthetic process"/>
    <property type="evidence" value="ECO:0007669"/>
    <property type="project" value="UniProtKB-UniPathway"/>
</dbReference>
<sequence length="368" mass="40082">MPNGDGTENSEEITEGTTPTRGFDREAYSRPEWAGHLAKQASKKAIQAVKSVAKKWIAGAVVSVGWPILIIGAILIILIIVGGFFLLGLSSGNDPRQGTTQTQEATDTDIIREVLAKAGNTDAFRLAIISKSPALVSRLDEITSQINKLPDDKKNSSEYQALIKQINELKSQILGFTSNMTAKETQKIIHGLTIVSQQSANLLAPAGADFVHLRDAPITKILVVKSRGDKNKRKIYFQDKDGKTLGSAPVDIGFNLKKTADFKQNDNATPTGNFLVGPKVYTGKMLYSSIFHTQHGYYKIRITGGPQYPTANGKGTISILNRGIIIHGSAENKQDRLFSTAGCIRMYNNHLAYIFPLIKEGIALEIAE</sequence>
<dbReference type="InterPro" id="IPR005490">
    <property type="entry name" value="LD_TPept_cat_dom"/>
</dbReference>
<feature type="region of interest" description="Disordered" evidence="7">
    <location>
        <begin position="1"/>
        <end position="24"/>
    </location>
</feature>
<feature type="domain" description="L,D-TPase catalytic" evidence="9">
    <location>
        <begin position="224"/>
        <end position="367"/>
    </location>
</feature>
<feature type="active site" description="Proton donor/acceptor" evidence="6">
    <location>
        <position position="327"/>
    </location>
</feature>
<evidence type="ECO:0000259" key="9">
    <source>
        <dbReference type="PROSITE" id="PS52029"/>
    </source>
</evidence>
<keyword evidence="3 6" id="KW-0133">Cell shape</keyword>
<dbReference type="CDD" id="cd16913">
    <property type="entry name" value="YkuD_like"/>
    <property type="match status" value="1"/>
</dbReference>
<keyword evidence="5 6" id="KW-0961">Cell wall biogenesis/degradation</keyword>
<dbReference type="PROSITE" id="PS52029">
    <property type="entry name" value="LD_TPASE"/>
    <property type="match status" value="1"/>
</dbReference>
<feature type="transmembrane region" description="Helical" evidence="8">
    <location>
        <begin position="64"/>
        <end position="87"/>
    </location>
</feature>
<dbReference type="EMBL" id="PEUM01000037">
    <property type="protein sequence ID" value="PIV25483.1"/>
    <property type="molecule type" value="Genomic_DNA"/>
</dbReference>
<reference evidence="11" key="1">
    <citation type="submission" date="2017-09" db="EMBL/GenBank/DDBJ databases">
        <title>Depth-based differentiation of microbial function through sediment-hosted aquifers and enrichment of novel symbionts in the deep terrestrial subsurface.</title>
        <authorList>
            <person name="Probst A.J."/>
            <person name="Ladd B."/>
            <person name="Jarett J.K."/>
            <person name="Geller-Mcgrath D.E."/>
            <person name="Sieber C.M.K."/>
            <person name="Emerson J.B."/>
            <person name="Anantharaman K."/>
            <person name="Thomas B.C."/>
            <person name="Malmstrom R."/>
            <person name="Stieglmeier M."/>
            <person name="Klingl A."/>
            <person name="Woyke T."/>
            <person name="Ryan C.M."/>
            <person name="Banfield J.F."/>
        </authorList>
    </citation>
    <scope>NUCLEOTIDE SEQUENCE [LARGE SCALE GENOMIC DNA]</scope>
</reference>
<comment type="caution">
    <text evidence="10">The sequence shown here is derived from an EMBL/GenBank/DDBJ whole genome shotgun (WGS) entry which is preliminary data.</text>
</comment>
<dbReference type="SUPFAM" id="SSF141523">
    <property type="entry name" value="L,D-transpeptidase catalytic domain-like"/>
    <property type="match status" value="1"/>
</dbReference>
<evidence type="ECO:0000256" key="3">
    <source>
        <dbReference type="ARBA" id="ARBA00022960"/>
    </source>
</evidence>
<feature type="active site" description="Nucleophile" evidence="6">
    <location>
        <position position="343"/>
    </location>
</feature>
<dbReference type="GO" id="GO:0008360">
    <property type="term" value="P:regulation of cell shape"/>
    <property type="evidence" value="ECO:0007669"/>
    <property type="project" value="UniProtKB-UniRule"/>
</dbReference>
<keyword evidence="8" id="KW-0472">Membrane</keyword>
<protein>
    <recommendedName>
        <fullName evidence="9">L,D-TPase catalytic domain-containing protein</fullName>
    </recommendedName>
</protein>
<evidence type="ECO:0000256" key="6">
    <source>
        <dbReference type="PROSITE-ProRule" id="PRU01373"/>
    </source>
</evidence>
<keyword evidence="2" id="KW-0808">Transferase</keyword>
<dbReference type="AlphaFoldDB" id="A0A2M7CIM2"/>
<dbReference type="Gene3D" id="2.40.440.10">
    <property type="entry name" value="L,D-transpeptidase catalytic domain-like"/>
    <property type="match status" value="1"/>
</dbReference>
<dbReference type="InterPro" id="IPR038063">
    <property type="entry name" value="Transpep_catalytic_dom"/>
</dbReference>
<evidence type="ECO:0000256" key="7">
    <source>
        <dbReference type="SAM" id="MobiDB-lite"/>
    </source>
</evidence>
<dbReference type="Pfam" id="PF03734">
    <property type="entry name" value="YkuD"/>
    <property type="match status" value="1"/>
</dbReference>
<dbReference type="UniPathway" id="UPA00219"/>
<evidence type="ECO:0000256" key="8">
    <source>
        <dbReference type="SAM" id="Phobius"/>
    </source>
</evidence>
<dbReference type="Proteomes" id="UP000229966">
    <property type="component" value="Unassembled WGS sequence"/>
</dbReference>
<name>A0A2M7CIM2_9BACT</name>
<evidence type="ECO:0000256" key="4">
    <source>
        <dbReference type="ARBA" id="ARBA00022984"/>
    </source>
</evidence>
<evidence type="ECO:0000256" key="5">
    <source>
        <dbReference type="ARBA" id="ARBA00023316"/>
    </source>
</evidence>
<keyword evidence="8" id="KW-1133">Transmembrane helix</keyword>
<dbReference type="GO" id="GO:0071555">
    <property type="term" value="P:cell wall organization"/>
    <property type="evidence" value="ECO:0007669"/>
    <property type="project" value="UniProtKB-UniRule"/>
</dbReference>
<evidence type="ECO:0000256" key="1">
    <source>
        <dbReference type="ARBA" id="ARBA00004752"/>
    </source>
</evidence>
<keyword evidence="8" id="KW-0812">Transmembrane</keyword>
<accession>A0A2M7CIM2</accession>